<feature type="compositionally biased region" description="Acidic residues" evidence="1">
    <location>
        <begin position="206"/>
        <end position="217"/>
    </location>
</feature>
<keyword evidence="2" id="KW-1133">Transmembrane helix</keyword>
<accession>A0A427YQQ6</accession>
<feature type="region of interest" description="Disordered" evidence="1">
    <location>
        <begin position="671"/>
        <end position="723"/>
    </location>
</feature>
<name>A0A427YQQ6_9TREE</name>
<keyword evidence="2" id="KW-0472">Membrane</keyword>
<dbReference type="AlphaFoldDB" id="A0A427YQQ6"/>
<dbReference type="OrthoDB" id="2596830at2759"/>
<evidence type="ECO:0000313" key="4">
    <source>
        <dbReference type="Proteomes" id="UP000279259"/>
    </source>
</evidence>
<feature type="transmembrane region" description="Helical" evidence="2">
    <location>
        <begin position="1080"/>
        <end position="1098"/>
    </location>
</feature>
<feature type="transmembrane region" description="Helical" evidence="2">
    <location>
        <begin position="1110"/>
        <end position="1130"/>
    </location>
</feature>
<evidence type="ECO:0000256" key="2">
    <source>
        <dbReference type="SAM" id="Phobius"/>
    </source>
</evidence>
<feature type="compositionally biased region" description="Basic and acidic residues" evidence="1">
    <location>
        <begin position="888"/>
        <end position="905"/>
    </location>
</feature>
<feature type="region of interest" description="Disordered" evidence="1">
    <location>
        <begin position="883"/>
        <end position="946"/>
    </location>
</feature>
<organism evidence="3 4">
    <name type="scientific">Saitozyma podzolica</name>
    <dbReference type="NCBI Taxonomy" id="1890683"/>
    <lineage>
        <taxon>Eukaryota</taxon>
        <taxon>Fungi</taxon>
        <taxon>Dikarya</taxon>
        <taxon>Basidiomycota</taxon>
        <taxon>Agaricomycotina</taxon>
        <taxon>Tremellomycetes</taxon>
        <taxon>Tremellales</taxon>
        <taxon>Trimorphomycetaceae</taxon>
        <taxon>Saitozyma</taxon>
    </lineage>
</organism>
<feature type="compositionally biased region" description="Basic and acidic residues" evidence="1">
    <location>
        <begin position="498"/>
        <end position="510"/>
    </location>
</feature>
<keyword evidence="2" id="KW-0812">Transmembrane</keyword>
<feature type="region of interest" description="Disordered" evidence="1">
    <location>
        <begin position="494"/>
        <end position="612"/>
    </location>
</feature>
<feature type="region of interest" description="Disordered" evidence="1">
    <location>
        <begin position="93"/>
        <end position="302"/>
    </location>
</feature>
<feature type="compositionally biased region" description="Polar residues" evidence="1">
    <location>
        <begin position="689"/>
        <end position="700"/>
    </location>
</feature>
<feature type="region of interest" description="Disordered" evidence="1">
    <location>
        <begin position="1"/>
        <end position="56"/>
    </location>
</feature>
<feature type="compositionally biased region" description="Low complexity" evidence="1">
    <location>
        <begin position="46"/>
        <end position="56"/>
    </location>
</feature>
<feature type="compositionally biased region" description="Basic and acidic residues" evidence="1">
    <location>
        <begin position="701"/>
        <end position="723"/>
    </location>
</feature>
<reference evidence="3 4" key="1">
    <citation type="submission" date="2018-11" db="EMBL/GenBank/DDBJ databases">
        <title>Genome sequence of Saitozyma podzolica DSM 27192.</title>
        <authorList>
            <person name="Aliyu H."/>
            <person name="Gorte O."/>
            <person name="Ochsenreither K."/>
        </authorList>
    </citation>
    <scope>NUCLEOTIDE SEQUENCE [LARGE SCALE GENOMIC DNA]</scope>
    <source>
        <strain evidence="3 4">DSM 27192</strain>
    </source>
</reference>
<evidence type="ECO:0000313" key="3">
    <source>
        <dbReference type="EMBL" id="RSH93366.1"/>
    </source>
</evidence>
<feature type="compositionally biased region" description="Polar residues" evidence="1">
    <location>
        <begin position="515"/>
        <end position="532"/>
    </location>
</feature>
<evidence type="ECO:0000256" key="1">
    <source>
        <dbReference type="SAM" id="MobiDB-lite"/>
    </source>
</evidence>
<feature type="compositionally biased region" description="Polar residues" evidence="1">
    <location>
        <begin position="572"/>
        <end position="585"/>
    </location>
</feature>
<dbReference type="Proteomes" id="UP000279259">
    <property type="component" value="Unassembled WGS sequence"/>
</dbReference>
<gene>
    <name evidence="3" type="ORF">EHS25_007722</name>
</gene>
<keyword evidence="4" id="KW-1185">Reference proteome</keyword>
<feature type="compositionally biased region" description="Gly residues" evidence="1">
    <location>
        <begin position="395"/>
        <end position="405"/>
    </location>
</feature>
<comment type="caution">
    <text evidence="3">The sequence shown here is derived from an EMBL/GenBank/DDBJ whole genome shotgun (WGS) entry which is preliminary data.</text>
</comment>
<protein>
    <submittedName>
        <fullName evidence="3">Uncharacterized protein</fullName>
    </submittedName>
</protein>
<feature type="compositionally biased region" description="Basic residues" evidence="1">
    <location>
        <begin position="255"/>
        <end position="268"/>
    </location>
</feature>
<feature type="compositionally biased region" description="Basic and acidic residues" evidence="1">
    <location>
        <begin position="278"/>
        <end position="302"/>
    </location>
</feature>
<feature type="region of interest" description="Disordered" evidence="1">
    <location>
        <begin position="389"/>
        <end position="464"/>
    </location>
</feature>
<sequence>MSAGPSRVPSRVLDARSPRVNGDRGGDGAASPSRKGKEREDRNANGLAASLGLGASSRDVALTADQIHDLLNDTDVSSALRLMSNPLHAARLAPPSLETPSLSPKSSRPHSPVPPPPPENRTKPFIASAPPPLTGGHHRDRTISVASTIAPPPRATWSRGQARRDLELASPSIVDPGHRRRSSFRASTEAEGHVPFTHHVTVTEDAVSDDEDEDVGEIGDVGSVDAVSVPTTVEDGTDVQRRGSQKSSKKEAEVKRKRFTHLFSIKRRKSEEVAATPPRDHRPEQQKSNDHAKEKEKHEREIEMRRKELERREAELAEERRFKALTQVAAHPDAERLAYRASSHLHAFYNLVYDGIENPPKMDPLAVLRWKMKSEEQAEAKAAWERRHNANANGNGNGNGNGNENGIGSPYKPWTGAIHASPGSFGSSSRLGRDSNDLVRLSSGGSGKHWTRSPVPRKVSIKPDPSTVAKNWRYTVEDVEAYNACGGSVNYFIPPREPLPRETSDRDREAGTSMAHGSTHSVNGGPSVNGKNNMDEEGSSVAESSKKGDHAGYTARVTSASTASLAGPPLSRENSIALSRTTSIETGKIKNGSARRISHRPHQSLGGPSSLGHALKVPFEKLGSVARKQRTMPHMPAFMDHPYDSNQESSPARQPVSSLAALTLANGSAAAGPSRISHLAPPTPVHPSGSASNDAVSANSKTRERLFRRSHDPTHRNSITDDERHDREFHLRKLFLKGERLPFGSPFGDKGRSVLHRFDSDKEPTKYQQRQDELRALEAALQRESAFRLRQAETTRRTQLEHEASERIKDVEAEIYAERAEQLGSVRRRLENVDVSLETADESMRHYFSQIDQFTAVAKITCGVDMRWQDVEPLRKAYSSRRISGSFGDDHRDHRVVSGDLHDSPGSDANAQRRVSPRLSPRQTVSPVLGAAGTGAPMPKPPKRKSTIASTMPSLFHLNLTPWPRRSYLDPSGTTRVDPIRMAELTLEDVRRRAGEVGTLRRGARESLQGMIAEVDGLIRQKDQVRAWTKNALGKHRLLEAQVDQLRREARGDSSARMARIRDSLTDKAVRLLVSPLFKTWYTVIAFFLMMIGVRSVSKDKDGGKAGWRGVVWTGVRTAVVVGVVAYFWYLGG</sequence>
<feature type="compositionally biased region" description="Basic and acidic residues" evidence="1">
    <location>
        <begin position="13"/>
        <end position="26"/>
    </location>
</feature>
<dbReference type="EMBL" id="RSCD01000004">
    <property type="protein sequence ID" value="RSH93366.1"/>
    <property type="molecule type" value="Genomic_DNA"/>
</dbReference>
<proteinExistence type="predicted"/>